<dbReference type="Proteomes" id="UP001230188">
    <property type="component" value="Unassembled WGS sequence"/>
</dbReference>
<feature type="compositionally biased region" description="Basic and acidic residues" evidence="1">
    <location>
        <begin position="82"/>
        <end position="91"/>
    </location>
</feature>
<keyword evidence="3" id="KW-1185">Reference proteome</keyword>
<evidence type="ECO:0000313" key="2">
    <source>
        <dbReference type="EMBL" id="KAJ8611942.1"/>
    </source>
</evidence>
<feature type="compositionally biased region" description="Acidic residues" evidence="1">
    <location>
        <begin position="64"/>
        <end position="81"/>
    </location>
</feature>
<name>A0AAD7XQW4_9STRA</name>
<accession>A0AAD7XQW4</accession>
<feature type="region of interest" description="Disordered" evidence="1">
    <location>
        <begin position="64"/>
        <end position="91"/>
    </location>
</feature>
<comment type="caution">
    <text evidence="2">The sequence shown here is derived from an EMBL/GenBank/DDBJ whole genome shotgun (WGS) entry which is preliminary data.</text>
</comment>
<reference evidence="2" key="1">
    <citation type="submission" date="2023-01" db="EMBL/GenBank/DDBJ databases">
        <title>Metagenome sequencing of chrysophaentin producing Chrysophaeum taylorii.</title>
        <authorList>
            <person name="Davison J."/>
            <person name="Bewley C."/>
        </authorList>
    </citation>
    <scope>NUCLEOTIDE SEQUENCE</scope>
    <source>
        <strain evidence="2">NIES-1699</strain>
    </source>
</reference>
<proteinExistence type="predicted"/>
<dbReference type="AlphaFoldDB" id="A0AAD7XQW4"/>
<gene>
    <name evidence="2" type="ORF">CTAYLR_004374</name>
</gene>
<evidence type="ECO:0000256" key="1">
    <source>
        <dbReference type="SAM" id="MobiDB-lite"/>
    </source>
</evidence>
<evidence type="ECO:0008006" key="4">
    <source>
        <dbReference type="Google" id="ProtNLM"/>
    </source>
</evidence>
<protein>
    <recommendedName>
        <fullName evidence="4">C2 domain-containing protein</fullName>
    </recommendedName>
</protein>
<organism evidence="2 3">
    <name type="scientific">Chrysophaeum taylorii</name>
    <dbReference type="NCBI Taxonomy" id="2483200"/>
    <lineage>
        <taxon>Eukaryota</taxon>
        <taxon>Sar</taxon>
        <taxon>Stramenopiles</taxon>
        <taxon>Ochrophyta</taxon>
        <taxon>Pelagophyceae</taxon>
        <taxon>Pelagomonadales</taxon>
        <taxon>Pelagomonadaceae</taxon>
        <taxon>Chrysophaeum</taxon>
    </lineage>
</organism>
<evidence type="ECO:0000313" key="3">
    <source>
        <dbReference type="Proteomes" id="UP001230188"/>
    </source>
</evidence>
<sequence>MASVAEAAYVISKEIKARRDRHEVDQHVLIFQLRGIRGMTERHTRLSEANARIYVSARVLDDYEDEEVRGEEEEEEDDDAEDVARDEEAPARVERERIPVYRSDERFMSLNPTWDPPHKFTVFLGKEKRDKRLLVGVHDASKASSSDDDTTSIFYYAVLSNLEEFASNAPSVRSSVSSSGLESMLKPVELSLVDDENSKTEAKLIGEAWLATSAQVQQLDVLRRHCVLIYEHRVFQNFVEAFGVGWFMCMCQCDPDFAEPLHEYNNGSDRTTAQWRHYHACVPDDIQRPLSHVPDKDRLGQNHQPPPSFDALSPLLPGERVVKSWHMCRTDAEDVSGWAYATSIASSFWYPSPPPTAIYRRCAWFRYTTTAPRTNTDRV</sequence>
<dbReference type="EMBL" id="JAQMWT010000059">
    <property type="protein sequence ID" value="KAJ8611942.1"/>
    <property type="molecule type" value="Genomic_DNA"/>
</dbReference>